<dbReference type="InterPro" id="IPR013610">
    <property type="entry name" value="ArdC_N"/>
</dbReference>
<name>A0AAN4W483_9BACT</name>
<keyword evidence="6" id="KW-1185">Reference proteome</keyword>
<evidence type="ECO:0008006" key="7">
    <source>
        <dbReference type="Google" id="ProtNLM"/>
    </source>
</evidence>
<dbReference type="GO" id="GO:0003697">
    <property type="term" value="F:single-stranded DNA binding"/>
    <property type="evidence" value="ECO:0007669"/>
    <property type="project" value="InterPro"/>
</dbReference>
<feature type="region of interest" description="Disordered" evidence="2">
    <location>
        <begin position="860"/>
        <end position="881"/>
    </location>
</feature>
<dbReference type="Pfam" id="PF08401">
    <property type="entry name" value="ArdcN"/>
    <property type="match status" value="1"/>
</dbReference>
<dbReference type="InterPro" id="IPR036086">
    <property type="entry name" value="ParB/Sulfiredoxin_sf"/>
</dbReference>
<evidence type="ECO:0000259" key="3">
    <source>
        <dbReference type="Pfam" id="PF08401"/>
    </source>
</evidence>
<evidence type="ECO:0000313" key="6">
    <source>
        <dbReference type="Proteomes" id="UP001310022"/>
    </source>
</evidence>
<evidence type="ECO:0000256" key="1">
    <source>
        <dbReference type="SAM" id="Coils"/>
    </source>
</evidence>
<dbReference type="InterPro" id="IPR041459">
    <property type="entry name" value="MPTase-PolyVal"/>
</dbReference>
<feature type="compositionally biased region" description="Basic and acidic residues" evidence="2">
    <location>
        <begin position="384"/>
        <end position="405"/>
    </location>
</feature>
<feature type="domain" description="Polyvalent protein metallopeptidase" evidence="4">
    <location>
        <begin position="239"/>
        <end position="353"/>
    </location>
</feature>
<feature type="region of interest" description="Disordered" evidence="2">
    <location>
        <begin position="384"/>
        <end position="429"/>
    </location>
</feature>
<proteinExistence type="predicted"/>
<reference evidence="5 6" key="1">
    <citation type="submission" date="2021-12" db="EMBL/GenBank/DDBJ databases">
        <title>Genome sequencing of bacteria with rrn-lacking chromosome and rrn-plasmid.</title>
        <authorList>
            <person name="Anda M."/>
            <person name="Iwasaki W."/>
        </authorList>
    </citation>
    <scope>NUCLEOTIDE SEQUENCE [LARGE SCALE GENOMIC DNA]</scope>
    <source>
        <strain evidence="5 6">NBRC 15940</strain>
    </source>
</reference>
<dbReference type="RefSeq" id="WP_338240025.1">
    <property type="nucleotide sequence ID" value="NZ_BQKE01000009.1"/>
</dbReference>
<feature type="coiled-coil region" evidence="1">
    <location>
        <begin position="789"/>
        <end position="816"/>
    </location>
</feature>
<dbReference type="AlphaFoldDB" id="A0AAN4W483"/>
<feature type="compositionally biased region" description="Basic residues" evidence="2">
    <location>
        <begin position="516"/>
        <end position="526"/>
    </location>
</feature>
<feature type="region of interest" description="Disordered" evidence="2">
    <location>
        <begin position="501"/>
        <end position="531"/>
    </location>
</feature>
<evidence type="ECO:0000259" key="4">
    <source>
        <dbReference type="Pfam" id="PF18818"/>
    </source>
</evidence>
<dbReference type="Proteomes" id="UP001310022">
    <property type="component" value="Unassembled WGS sequence"/>
</dbReference>
<evidence type="ECO:0000313" key="5">
    <source>
        <dbReference type="EMBL" id="GJM64958.1"/>
    </source>
</evidence>
<evidence type="ECO:0000256" key="2">
    <source>
        <dbReference type="SAM" id="MobiDB-lite"/>
    </source>
</evidence>
<dbReference type="EMBL" id="BQKE01000009">
    <property type="protein sequence ID" value="GJM64958.1"/>
    <property type="molecule type" value="Genomic_DNA"/>
</dbReference>
<organism evidence="5 6">
    <name type="scientific">Persicobacter diffluens</name>
    <dbReference type="NCBI Taxonomy" id="981"/>
    <lineage>
        <taxon>Bacteria</taxon>
        <taxon>Pseudomonadati</taxon>
        <taxon>Bacteroidota</taxon>
        <taxon>Cytophagia</taxon>
        <taxon>Cytophagales</taxon>
        <taxon>Persicobacteraceae</taxon>
        <taxon>Persicobacter</taxon>
    </lineage>
</organism>
<accession>A0AAN4W483</accession>
<feature type="compositionally biased region" description="Basic residues" evidence="2">
    <location>
        <begin position="407"/>
        <end position="421"/>
    </location>
</feature>
<comment type="caution">
    <text evidence="5">The sequence shown here is derived from an EMBL/GenBank/DDBJ whole genome shotgun (WGS) entry which is preliminary data.</text>
</comment>
<dbReference type="Pfam" id="PF18818">
    <property type="entry name" value="MPTase-PolyVal"/>
    <property type="match status" value="1"/>
</dbReference>
<feature type="domain" description="N-terminal" evidence="3">
    <location>
        <begin position="58"/>
        <end position="193"/>
    </location>
</feature>
<keyword evidence="1" id="KW-0175">Coiled coil</keyword>
<dbReference type="Gene3D" id="3.90.1530.10">
    <property type="entry name" value="Conserved hypothetical protein from pyrococcus furiosus pfu- 392566-001, ParB domain"/>
    <property type="match status" value="1"/>
</dbReference>
<gene>
    <name evidence="5" type="ORF">PEDI_55100</name>
</gene>
<dbReference type="SUPFAM" id="SSF110849">
    <property type="entry name" value="ParB/Sulfiredoxin"/>
    <property type="match status" value="1"/>
</dbReference>
<protein>
    <recommendedName>
        <fullName evidence="7">DUF1738 domain-containing protein</fullName>
    </recommendedName>
</protein>
<sequence length="881" mass="100338">MILSTMAAASLAWWLFSDDQSKSSAGLYGIPTYSEAEIMALNGDLGEALEGEGLEGKSVNQIITDMVLERMKEEDLPWRKSWKKVKIKTKDGVTVPVTPTNFATKNAYRGTNNFLLGMVALKEELIPYFMTYKQATEKGGKIEKGTAQYPVIYYLENYYDEAGNKLTKQEAIANQNAGREVEVKIGLRYYKVFNLVDIQGLKGVEIMKFNEADLIHFEMIPQAQEIIEKMPNRPDNFWNRNSAFYSPSDDIIQLPYVDLFISSERFYSTCFHELSHSTMHKSRMDNEQDRMGRKFGDNKYAEEELVAELSAMYLCGQAGIFHHVIDRGASYMKGWQSAISAAMKEDDNWIIRTTALSQKVADYILSGEKSIPFELKFLKDLNKSTSEKKESKQPEKTEAKPEPKPKAPSKPKTPKAPKKTTKTVSQPKSNIEVELVRNVKVKRLQLKFTRKPSEVDRAILKDNGFSWAPRQKVWQIPISSENGEKAKQAVDQISCILKKKSEGKSSGKVRGNTPKTPKRATKKPTGSKKANVQMMNLSIITTDEKRFQNRQNAFSEESANRIVKAYEEGKFNWAAFDPIVVWREKSTHHYKVLSGHSRFAAFKKLSKKDVQFQQIPVKIFSGTEAEAIDFALNSNTLSTKETDLERAAYYQNKRINCGLSGSSCAKQIEEEIREKEGKNASTIHNLSYLNPKGWIAQQILQFDGKDKTSSNNLNTIATWTGEARRKFPKLTDQHENQIAKWLFEKGYGNKSGQFSAKSKFFQYLDRFSDMGKFNTVINLDRQVSKSPAEQEWEEQKREMEKILKAAEKEYQEKSTRFYAAVNSDDPTRKISKAKADELSRPYFDKVGTIKQKLAKHQMKKAEAKQAGRKQTALFGTKKKAS</sequence>